<keyword evidence="2" id="KW-0456">Lyase</keyword>
<feature type="domain" description="VOC" evidence="1">
    <location>
        <begin position="7"/>
        <end position="127"/>
    </location>
</feature>
<dbReference type="Proteomes" id="UP001138540">
    <property type="component" value="Unassembled WGS sequence"/>
</dbReference>
<dbReference type="Pfam" id="PF00903">
    <property type="entry name" value="Glyoxalase"/>
    <property type="match status" value="1"/>
</dbReference>
<dbReference type="RefSeq" id="WP_184149846.1">
    <property type="nucleotide sequence ID" value="NZ_JACHKA010000001.1"/>
</dbReference>
<keyword evidence="3" id="KW-1185">Reference proteome</keyword>
<comment type="caution">
    <text evidence="2">The sequence shown here is derived from an EMBL/GenBank/DDBJ whole genome shotgun (WGS) entry which is preliminary data.</text>
</comment>
<dbReference type="SUPFAM" id="SSF54593">
    <property type="entry name" value="Glyoxalase/Bleomycin resistance protein/Dihydroxybiphenyl dioxygenase"/>
    <property type="match status" value="1"/>
</dbReference>
<accession>A0ABR6NB92</accession>
<organism evidence="2 3">
    <name type="scientific">Sphingobium lignivorans</name>
    <dbReference type="NCBI Taxonomy" id="2735886"/>
    <lineage>
        <taxon>Bacteria</taxon>
        <taxon>Pseudomonadati</taxon>
        <taxon>Pseudomonadota</taxon>
        <taxon>Alphaproteobacteria</taxon>
        <taxon>Sphingomonadales</taxon>
        <taxon>Sphingomonadaceae</taxon>
        <taxon>Sphingobium</taxon>
    </lineage>
</organism>
<evidence type="ECO:0000259" key="1">
    <source>
        <dbReference type="PROSITE" id="PS51819"/>
    </source>
</evidence>
<dbReference type="PROSITE" id="PS51819">
    <property type="entry name" value="VOC"/>
    <property type="match status" value="1"/>
</dbReference>
<proteinExistence type="predicted"/>
<dbReference type="InterPro" id="IPR029068">
    <property type="entry name" value="Glyas_Bleomycin-R_OHBP_Dase"/>
</dbReference>
<dbReference type="InterPro" id="IPR004360">
    <property type="entry name" value="Glyas_Fos-R_dOase_dom"/>
</dbReference>
<evidence type="ECO:0000313" key="2">
    <source>
        <dbReference type="EMBL" id="MBB5984552.1"/>
    </source>
</evidence>
<gene>
    <name evidence="2" type="ORF">HNP60_000526</name>
</gene>
<evidence type="ECO:0000313" key="3">
    <source>
        <dbReference type="Proteomes" id="UP001138540"/>
    </source>
</evidence>
<sequence>MGVVSGGRAIAFVLSRDVGALKPFYRDVLGLPLLAEDPYAATFDLGGGTSLRLTAVGDHVPGPHAVLGWQVDDLDAALGRLEATGTSCEIYTGFGQDPRGVWTSPDGDVRIVWFKDPEGNLLSMTQFN</sequence>
<dbReference type="GO" id="GO:0016829">
    <property type="term" value="F:lyase activity"/>
    <property type="evidence" value="ECO:0007669"/>
    <property type="project" value="UniProtKB-KW"/>
</dbReference>
<protein>
    <submittedName>
        <fullName evidence="2">Enzyme related to lactoylglutathione lyase</fullName>
    </submittedName>
</protein>
<name>A0ABR6NB92_9SPHN</name>
<reference evidence="2 3" key="1">
    <citation type="submission" date="2020-08" db="EMBL/GenBank/DDBJ databases">
        <title>Exploring microbial biodiversity for novel pathways involved in the catabolism of aromatic compounds derived from lignin.</title>
        <authorList>
            <person name="Elkins J."/>
        </authorList>
    </citation>
    <scope>NUCLEOTIDE SEQUENCE [LARGE SCALE GENOMIC DNA]</scope>
    <source>
        <strain evidence="2 3">B1D3A</strain>
    </source>
</reference>
<dbReference type="InterPro" id="IPR037523">
    <property type="entry name" value="VOC_core"/>
</dbReference>
<dbReference type="EMBL" id="JACHKA010000001">
    <property type="protein sequence ID" value="MBB5984552.1"/>
    <property type="molecule type" value="Genomic_DNA"/>
</dbReference>
<dbReference type="Gene3D" id="3.10.180.10">
    <property type="entry name" value="2,3-Dihydroxybiphenyl 1,2-Dioxygenase, domain 1"/>
    <property type="match status" value="1"/>
</dbReference>